<feature type="domain" description="Methyltransferase type 11" evidence="1">
    <location>
        <begin position="86"/>
        <end position="176"/>
    </location>
</feature>
<dbReference type="InterPro" id="IPR029063">
    <property type="entry name" value="SAM-dependent_MTases_sf"/>
</dbReference>
<gene>
    <name evidence="2" type="ORF">ABEG18_05545</name>
</gene>
<reference evidence="2" key="1">
    <citation type="submission" date="2024-05" db="EMBL/GenBank/DDBJ databases">
        <authorList>
            <person name="Kim S."/>
            <person name="Heo J."/>
            <person name="Choi H."/>
            <person name="Choi Y."/>
            <person name="Kwon S.-W."/>
            <person name="Kim Y."/>
        </authorList>
    </citation>
    <scope>NUCLEOTIDE SEQUENCE</scope>
    <source>
        <strain evidence="2">KACC 23698</strain>
    </source>
</reference>
<dbReference type="CDD" id="cd02440">
    <property type="entry name" value="AdoMet_MTases"/>
    <property type="match status" value="1"/>
</dbReference>
<dbReference type="Gene3D" id="3.40.50.150">
    <property type="entry name" value="Vaccinia Virus protein VP39"/>
    <property type="match status" value="1"/>
</dbReference>
<accession>A0AAU7JIV5</accession>
<dbReference type="EMBL" id="CP157484">
    <property type="protein sequence ID" value="XBO40245.1"/>
    <property type="molecule type" value="Genomic_DNA"/>
</dbReference>
<keyword evidence="2" id="KW-0808">Transferase</keyword>
<dbReference type="Pfam" id="PF08241">
    <property type="entry name" value="Methyltransf_11"/>
    <property type="match status" value="1"/>
</dbReference>
<sequence>MSLKALVRAVVPAAVRVPARKLTHHAMVRVARSFPVLKLKARRELEFWESLIAAHGVDPQPDYYRRFMLAMGGLDSPAVFAGKLCVDIGCGPKGSLTWLDGIARAALGVDPLADEYMKLGIARHAMVYLQAGAEKLPFPSGYADVVFSMNSLDHVDDLRAACREIRRILKPGGAFIASLNLDEPATFTEPWTLTESFLDASLFDGWICEFRQTCPRLPDEEEGWGPYRYMFEEPPAELLQAQGPRALWCRYRRPND</sequence>
<dbReference type="GO" id="GO:0008757">
    <property type="term" value="F:S-adenosylmethionine-dependent methyltransferase activity"/>
    <property type="evidence" value="ECO:0007669"/>
    <property type="project" value="InterPro"/>
</dbReference>
<name>A0AAU7JIV5_9HYPH</name>
<dbReference type="InterPro" id="IPR013216">
    <property type="entry name" value="Methyltransf_11"/>
</dbReference>
<evidence type="ECO:0000259" key="1">
    <source>
        <dbReference type="Pfam" id="PF08241"/>
    </source>
</evidence>
<dbReference type="PANTHER" id="PTHR43591">
    <property type="entry name" value="METHYLTRANSFERASE"/>
    <property type="match status" value="1"/>
</dbReference>
<dbReference type="SUPFAM" id="SSF53335">
    <property type="entry name" value="S-adenosyl-L-methionine-dependent methyltransferases"/>
    <property type="match status" value="1"/>
</dbReference>
<protein>
    <submittedName>
        <fullName evidence="2">Class I SAM-dependent methyltransferase</fullName>
    </submittedName>
</protein>
<organism evidence="2">
    <name type="scientific">Alsobacter sp. KACC 23698</name>
    <dbReference type="NCBI Taxonomy" id="3149229"/>
    <lineage>
        <taxon>Bacteria</taxon>
        <taxon>Pseudomonadati</taxon>
        <taxon>Pseudomonadota</taxon>
        <taxon>Alphaproteobacteria</taxon>
        <taxon>Hyphomicrobiales</taxon>
        <taxon>Alsobacteraceae</taxon>
        <taxon>Alsobacter</taxon>
    </lineage>
</organism>
<evidence type="ECO:0000313" key="2">
    <source>
        <dbReference type="EMBL" id="XBO40245.1"/>
    </source>
</evidence>
<dbReference type="AlphaFoldDB" id="A0AAU7JIV5"/>
<dbReference type="RefSeq" id="WP_406857100.1">
    <property type="nucleotide sequence ID" value="NZ_CP157484.1"/>
</dbReference>
<dbReference type="PANTHER" id="PTHR43591:SF24">
    <property type="entry name" value="2-METHOXY-6-POLYPRENYL-1,4-BENZOQUINOL METHYLASE, MITOCHONDRIAL"/>
    <property type="match status" value="1"/>
</dbReference>
<keyword evidence="2" id="KW-0489">Methyltransferase</keyword>
<proteinExistence type="predicted"/>
<dbReference type="GO" id="GO:0032259">
    <property type="term" value="P:methylation"/>
    <property type="evidence" value="ECO:0007669"/>
    <property type="project" value="UniProtKB-KW"/>
</dbReference>